<evidence type="ECO:0000256" key="1">
    <source>
        <dbReference type="SAM" id="MobiDB-lite"/>
    </source>
</evidence>
<accession>A0A561UKJ9</accession>
<feature type="signal peptide" evidence="2">
    <location>
        <begin position="1"/>
        <end position="23"/>
    </location>
</feature>
<dbReference type="Proteomes" id="UP000317940">
    <property type="component" value="Unassembled WGS sequence"/>
</dbReference>
<organism evidence="3 4">
    <name type="scientific">Kitasatospora viridis</name>
    <dbReference type="NCBI Taxonomy" id="281105"/>
    <lineage>
        <taxon>Bacteria</taxon>
        <taxon>Bacillati</taxon>
        <taxon>Actinomycetota</taxon>
        <taxon>Actinomycetes</taxon>
        <taxon>Kitasatosporales</taxon>
        <taxon>Streptomycetaceae</taxon>
        <taxon>Kitasatospora</taxon>
    </lineage>
</organism>
<gene>
    <name evidence="3" type="ORF">FHX73_113749</name>
</gene>
<feature type="chain" id="PRO_5039194733" evidence="2">
    <location>
        <begin position="24"/>
        <end position="63"/>
    </location>
</feature>
<dbReference type="PROSITE" id="PS51257">
    <property type="entry name" value="PROKAR_LIPOPROTEIN"/>
    <property type="match status" value="1"/>
</dbReference>
<protein>
    <submittedName>
        <fullName evidence="3">Uncharacterized protein</fullName>
    </submittedName>
</protein>
<reference evidence="3 4" key="1">
    <citation type="submission" date="2019-06" db="EMBL/GenBank/DDBJ databases">
        <title>Sequencing the genomes of 1000 actinobacteria strains.</title>
        <authorList>
            <person name="Klenk H.-P."/>
        </authorList>
    </citation>
    <scope>NUCLEOTIDE SEQUENCE [LARGE SCALE GENOMIC DNA]</scope>
    <source>
        <strain evidence="3 4">DSM 44826</strain>
    </source>
</reference>
<evidence type="ECO:0000313" key="4">
    <source>
        <dbReference type="Proteomes" id="UP000317940"/>
    </source>
</evidence>
<keyword evidence="4" id="KW-1185">Reference proteome</keyword>
<evidence type="ECO:0000313" key="3">
    <source>
        <dbReference type="EMBL" id="TWF99889.1"/>
    </source>
</evidence>
<comment type="caution">
    <text evidence="3">The sequence shown here is derived from an EMBL/GenBank/DDBJ whole genome shotgun (WGS) entry which is preliminary data.</text>
</comment>
<name>A0A561UKJ9_9ACTN</name>
<dbReference type="AlphaFoldDB" id="A0A561UKJ9"/>
<proteinExistence type="predicted"/>
<keyword evidence="2" id="KW-0732">Signal</keyword>
<dbReference type="EMBL" id="VIWT01000001">
    <property type="protein sequence ID" value="TWF99889.1"/>
    <property type="molecule type" value="Genomic_DNA"/>
</dbReference>
<feature type="region of interest" description="Disordered" evidence="1">
    <location>
        <begin position="43"/>
        <end position="63"/>
    </location>
</feature>
<dbReference type="RefSeq" id="WP_145906072.1">
    <property type="nucleotide sequence ID" value="NZ_BAAAMZ010000021.1"/>
</dbReference>
<evidence type="ECO:0000256" key="2">
    <source>
        <dbReference type="SAM" id="SignalP"/>
    </source>
</evidence>
<sequence>MPKRSKFSIAVATAIAACAIVGAALTGIQHADNSPIADTAWGTAVQSDSTPPAAAVADTGWGV</sequence>